<dbReference type="InterPro" id="IPR011032">
    <property type="entry name" value="GroES-like_sf"/>
</dbReference>
<dbReference type="InterPro" id="IPR013149">
    <property type="entry name" value="ADH-like_C"/>
</dbReference>
<name>A0ABZ2AT63_9TREE</name>
<reference evidence="2 3" key="1">
    <citation type="submission" date="2024-01" db="EMBL/GenBank/DDBJ databases">
        <title>Comparative genomics of Cryptococcus and Kwoniella reveals pathogenesis evolution and contrasting modes of karyotype evolution via chromosome fusion or intercentromeric recombination.</title>
        <authorList>
            <person name="Coelho M.A."/>
            <person name="David-Palma M."/>
            <person name="Shea T."/>
            <person name="Bowers K."/>
            <person name="McGinley-Smith S."/>
            <person name="Mohammad A.W."/>
            <person name="Gnirke A."/>
            <person name="Yurkov A.M."/>
            <person name="Nowrousian M."/>
            <person name="Sun S."/>
            <person name="Cuomo C.A."/>
            <person name="Heitman J."/>
        </authorList>
    </citation>
    <scope>NUCLEOTIDE SEQUENCE [LARGE SCALE GENOMIC DNA]</scope>
    <source>
        <strain evidence="2 3">7685027</strain>
    </source>
</reference>
<dbReference type="Proteomes" id="UP001432216">
    <property type="component" value="Chromosome 3"/>
</dbReference>
<proteinExistence type="predicted"/>
<dbReference type="SUPFAM" id="SSF51735">
    <property type="entry name" value="NAD(P)-binding Rossmann-fold domains"/>
    <property type="match status" value="1"/>
</dbReference>
<dbReference type="CDD" id="cd08249">
    <property type="entry name" value="enoyl_reductase_like"/>
    <property type="match status" value="1"/>
</dbReference>
<keyword evidence="3" id="KW-1185">Reference proteome</keyword>
<gene>
    <name evidence="2" type="ORF">IAS62_001681</name>
</gene>
<dbReference type="PANTHER" id="PTHR45348">
    <property type="entry name" value="HYPOTHETICAL OXIDOREDUCTASE (EUROFUNG)"/>
    <property type="match status" value="1"/>
</dbReference>
<dbReference type="InterPro" id="IPR047122">
    <property type="entry name" value="Trans-enoyl_RdTase-like"/>
</dbReference>
<dbReference type="InterPro" id="IPR013154">
    <property type="entry name" value="ADH-like_N"/>
</dbReference>
<evidence type="ECO:0000313" key="2">
    <source>
        <dbReference type="EMBL" id="WVO20386.1"/>
    </source>
</evidence>
<dbReference type="SUPFAM" id="SSF50129">
    <property type="entry name" value="GroES-like"/>
    <property type="match status" value="1"/>
</dbReference>
<dbReference type="Gene3D" id="3.90.180.10">
    <property type="entry name" value="Medium-chain alcohol dehydrogenases, catalytic domain"/>
    <property type="match status" value="1"/>
</dbReference>
<dbReference type="Pfam" id="PF00107">
    <property type="entry name" value="ADH_zinc_N"/>
    <property type="match status" value="1"/>
</dbReference>
<protein>
    <recommendedName>
        <fullName evidence="1">Enoyl reductase (ER) domain-containing protein</fullName>
    </recommendedName>
</protein>
<dbReference type="SMART" id="SM00829">
    <property type="entry name" value="PKS_ER"/>
    <property type="match status" value="1"/>
</dbReference>
<evidence type="ECO:0000313" key="3">
    <source>
        <dbReference type="Proteomes" id="UP001432216"/>
    </source>
</evidence>
<evidence type="ECO:0000259" key="1">
    <source>
        <dbReference type="SMART" id="SM00829"/>
    </source>
</evidence>
<sequence>MGPLNRLYNSLLQHIPQTMKAWTQNGDDWLSINQIPVPRLKDNHVLIKVEYAPQNPTDWKHAVSISLPGDILGCDFAGTIVQLGPNLKVPLKIGDQIAGCVNGGWSNVEGSYAEYAAIESDMCFVVPEGMKAEEAATFGIGWVTAAQTIVYQQGKSFPPGDTKYIIYGASTSVGLFGISLAKALGYRILGVCSPHSFDLVRSYGADAVVDYHDQQSAIAEALDITKGGVEYALDAISEGDSFKIIVGMMGDKGKQLNCILGVPEEVYKINPKLKIEWTLMHTMWGVEFDWAPRSEKHEIWPVRPKDRAFGEEIFKRTPQLIAKYNIRPNPILMRGGFEDVEAGLKDLQSGKISGKKLVIKVA</sequence>
<dbReference type="RefSeq" id="XP_064719625.1">
    <property type="nucleotide sequence ID" value="XM_064863553.1"/>
</dbReference>
<dbReference type="Gene3D" id="3.40.50.720">
    <property type="entry name" value="NAD(P)-binding Rossmann-like Domain"/>
    <property type="match status" value="1"/>
</dbReference>
<dbReference type="InterPro" id="IPR036291">
    <property type="entry name" value="NAD(P)-bd_dom_sf"/>
</dbReference>
<dbReference type="Pfam" id="PF08240">
    <property type="entry name" value="ADH_N"/>
    <property type="match status" value="1"/>
</dbReference>
<dbReference type="EMBL" id="CP143808">
    <property type="protein sequence ID" value="WVO20386.1"/>
    <property type="molecule type" value="Genomic_DNA"/>
</dbReference>
<dbReference type="PANTHER" id="PTHR45348:SF7">
    <property type="entry name" value="ZINC BINDING OXIDOREDUCTASE, PUTATIVE-RELATED"/>
    <property type="match status" value="1"/>
</dbReference>
<organism evidence="2 3">
    <name type="scientific">Cryptococcus decagattii</name>
    <dbReference type="NCBI Taxonomy" id="1859122"/>
    <lineage>
        <taxon>Eukaryota</taxon>
        <taxon>Fungi</taxon>
        <taxon>Dikarya</taxon>
        <taxon>Basidiomycota</taxon>
        <taxon>Agaricomycotina</taxon>
        <taxon>Tremellomycetes</taxon>
        <taxon>Tremellales</taxon>
        <taxon>Cryptococcaceae</taxon>
        <taxon>Cryptococcus</taxon>
        <taxon>Cryptococcus gattii species complex</taxon>
    </lineage>
</organism>
<dbReference type="GeneID" id="89988455"/>
<feature type="domain" description="Enoyl reductase (ER)" evidence="1">
    <location>
        <begin position="26"/>
        <end position="358"/>
    </location>
</feature>
<dbReference type="InterPro" id="IPR020843">
    <property type="entry name" value="ER"/>
</dbReference>
<accession>A0ABZ2AT63</accession>